<feature type="domain" description="VTT" evidence="9">
    <location>
        <begin position="49"/>
        <end position="176"/>
    </location>
</feature>
<dbReference type="InterPro" id="IPR032816">
    <property type="entry name" value="VTT_dom"/>
</dbReference>
<dbReference type="RefSeq" id="WP_045934921.1">
    <property type="nucleotide sequence ID" value="NZ_KQ033885.1"/>
</dbReference>
<organism evidence="10 11">
    <name type="scientific">Bifidobacterium mellis</name>
    <dbReference type="NCBI Taxonomy" id="1293823"/>
    <lineage>
        <taxon>Bacteria</taxon>
        <taxon>Bacillati</taxon>
        <taxon>Actinomycetota</taxon>
        <taxon>Actinomycetes</taxon>
        <taxon>Bifidobacteriales</taxon>
        <taxon>Bifidobacteriaceae</taxon>
        <taxon>Bifidobacterium</taxon>
    </lineage>
</organism>
<feature type="region of interest" description="Disordered" evidence="8">
    <location>
        <begin position="216"/>
        <end position="241"/>
    </location>
</feature>
<evidence type="ECO:0000313" key="10">
    <source>
        <dbReference type="EMBL" id="KJY52058.1"/>
    </source>
</evidence>
<evidence type="ECO:0000256" key="8">
    <source>
        <dbReference type="SAM" id="MobiDB-lite"/>
    </source>
</evidence>
<name>A0A0F4L1E7_9BIFI</name>
<feature type="transmembrane region" description="Helical" evidence="7">
    <location>
        <begin position="124"/>
        <end position="144"/>
    </location>
</feature>
<dbReference type="PATRIC" id="fig|1684.5.peg.145"/>
<dbReference type="EMBL" id="JWMF01000003">
    <property type="protein sequence ID" value="KJY52058.1"/>
    <property type="molecule type" value="Genomic_DNA"/>
</dbReference>
<keyword evidence="4 7" id="KW-0812">Transmembrane</keyword>
<feature type="transmembrane region" description="Helical" evidence="7">
    <location>
        <begin position="190"/>
        <end position="208"/>
    </location>
</feature>
<evidence type="ECO:0000256" key="1">
    <source>
        <dbReference type="ARBA" id="ARBA00004651"/>
    </source>
</evidence>
<keyword evidence="3 7" id="KW-1003">Cell membrane</keyword>
<dbReference type="Pfam" id="PF09335">
    <property type="entry name" value="VTT_dom"/>
    <property type="match status" value="1"/>
</dbReference>
<protein>
    <submittedName>
        <fullName evidence="10">DedA integral membrane protein</fullName>
    </submittedName>
</protein>
<keyword evidence="11" id="KW-1185">Reference proteome</keyword>
<dbReference type="AlphaFoldDB" id="A0A0F4L1E7"/>
<reference evidence="10 11" key="1">
    <citation type="submission" date="2014-12" db="EMBL/GenBank/DDBJ databases">
        <title>Comparative genomics of the lactic acid bacteria isolated from the honey bee gut.</title>
        <authorList>
            <person name="Ellegaard K.M."/>
            <person name="Tamarit D."/>
            <person name="Javelind E."/>
            <person name="Olofsson T."/>
            <person name="Andersson S.G."/>
            <person name="Vasquez A."/>
        </authorList>
    </citation>
    <scope>NUCLEOTIDE SEQUENCE [LARGE SCALE GENOMIC DNA]</scope>
    <source>
        <strain evidence="10 11">Bin7</strain>
    </source>
</reference>
<sequence length="241" mass="26446">MGFIHWLINLLKDPRSAIAGWIAMGLVPTYAFIFLIIFIETGVVFMPFLPGDSLLFAAGVFAHDPTSGMALDILLPVVCLAPILGDQSNYFIGHFFGRAIIRSGRVKALTPERLAKTEGMIDKWGPLAVFLGRFFPFIRTFMPFISGISGMKWSRFTPFSVLGGLVWSTLFTLLGYFFGGIPAVQEHFELVIILILLISVMPTIIGLIKARAGKGKRAESAQAAADRDDLGEFKQDGNLSD</sequence>
<feature type="compositionally biased region" description="Basic and acidic residues" evidence="8">
    <location>
        <begin position="225"/>
        <end position="235"/>
    </location>
</feature>
<keyword evidence="6 7" id="KW-0472">Membrane</keyword>
<proteinExistence type="inferred from homology"/>
<gene>
    <name evidence="10" type="ORF">JF70_01380</name>
</gene>
<dbReference type="GO" id="GO:0005886">
    <property type="term" value="C:plasma membrane"/>
    <property type="evidence" value="ECO:0007669"/>
    <property type="project" value="UniProtKB-SubCell"/>
</dbReference>
<dbReference type="PANTHER" id="PTHR30353:SF0">
    <property type="entry name" value="TRANSMEMBRANE PROTEIN"/>
    <property type="match status" value="1"/>
</dbReference>
<evidence type="ECO:0000256" key="7">
    <source>
        <dbReference type="RuleBase" id="RU367016"/>
    </source>
</evidence>
<comment type="subcellular location">
    <subcellularLocation>
        <location evidence="1 7">Cell membrane</location>
        <topology evidence="1 7">Multi-pass membrane protein</topology>
    </subcellularLocation>
</comment>
<comment type="similarity">
    <text evidence="2 7">Belongs to the DedA family.</text>
</comment>
<dbReference type="InterPro" id="IPR032818">
    <property type="entry name" value="DedA-like"/>
</dbReference>
<feature type="transmembrane region" description="Helical" evidence="7">
    <location>
        <begin position="21"/>
        <end position="46"/>
    </location>
</feature>
<evidence type="ECO:0000256" key="3">
    <source>
        <dbReference type="ARBA" id="ARBA00022475"/>
    </source>
</evidence>
<evidence type="ECO:0000256" key="4">
    <source>
        <dbReference type="ARBA" id="ARBA00022692"/>
    </source>
</evidence>
<feature type="transmembrane region" description="Helical" evidence="7">
    <location>
        <begin position="156"/>
        <end position="178"/>
    </location>
</feature>
<dbReference type="PANTHER" id="PTHR30353">
    <property type="entry name" value="INNER MEMBRANE PROTEIN DEDA-RELATED"/>
    <property type="match status" value="1"/>
</dbReference>
<dbReference type="Proteomes" id="UP000033567">
    <property type="component" value="Unassembled WGS sequence"/>
</dbReference>
<evidence type="ECO:0000256" key="2">
    <source>
        <dbReference type="ARBA" id="ARBA00010792"/>
    </source>
</evidence>
<accession>A0A0F4L1E7</accession>
<evidence type="ECO:0000256" key="6">
    <source>
        <dbReference type="ARBA" id="ARBA00023136"/>
    </source>
</evidence>
<comment type="caution">
    <text evidence="10">The sequence shown here is derived from an EMBL/GenBank/DDBJ whole genome shotgun (WGS) entry which is preliminary data.</text>
</comment>
<keyword evidence="5 7" id="KW-1133">Transmembrane helix</keyword>
<evidence type="ECO:0000256" key="5">
    <source>
        <dbReference type="ARBA" id="ARBA00022989"/>
    </source>
</evidence>
<evidence type="ECO:0000313" key="11">
    <source>
        <dbReference type="Proteomes" id="UP000033567"/>
    </source>
</evidence>
<evidence type="ECO:0000259" key="9">
    <source>
        <dbReference type="Pfam" id="PF09335"/>
    </source>
</evidence>